<evidence type="ECO:0000256" key="3">
    <source>
        <dbReference type="ARBA" id="ARBA00023052"/>
    </source>
</evidence>
<evidence type="ECO:0000313" key="5">
    <source>
        <dbReference type="EMBL" id="GHF80461.1"/>
    </source>
</evidence>
<proteinExistence type="inferred from homology"/>
<dbReference type="InterPro" id="IPR005474">
    <property type="entry name" value="Transketolase_N"/>
</dbReference>
<evidence type="ECO:0000256" key="2">
    <source>
        <dbReference type="ARBA" id="ARBA00007131"/>
    </source>
</evidence>
<keyword evidence="3" id="KW-0786">Thiamine pyrophosphate</keyword>
<dbReference type="Gene3D" id="3.40.50.970">
    <property type="match status" value="1"/>
</dbReference>
<evidence type="ECO:0000256" key="1">
    <source>
        <dbReference type="ARBA" id="ARBA00001964"/>
    </source>
</evidence>
<dbReference type="PANTHER" id="PTHR47514:SF1">
    <property type="entry name" value="TRANSKETOLASE N-TERMINAL SECTION-RELATED"/>
    <property type="match status" value="1"/>
</dbReference>
<evidence type="ECO:0000313" key="6">
    <source>
        <dbReference type="Proteomes" id="UP000623842"/>
    </source>
</evidence>
<comment type="cofactor">
    <cofactor evidence="1">
        <name>thiamine diphosphate</name>
        <dbReference type="ChEBI" id="CHEBI:58937"/>
    </cofactor>
</comment>
<name>A0A919BBC4_9GAMM</name>
<comment type="caution">
    <text evidence="5">The sequence shown here is derived from an EMBL/GenBank/DDBJ whole genome shotgun (WGS) entry which is preliminary data.</text>
</comment>
<reference evidence="5" key="1">
    <citation type="journal article" date="2014" name="Int. J. Syst. Evol. Microbiol.">
        <title>Complete genome sequence of Corynebacterium casei LMG S-19264T (=DSM 44701T), isolated from a smear-ripened cheese.</title>
        <authorList>
            <consortium name="US DOE Joint Genome Institute (JGI-PGF)"/>
            <person name="Walter F."/>
            <person name="Albersmeier A."/>
            <person name="Kalinowski J."/>
            <person name="Ruckert C."/>
        </authorList>
    </citation>
    <scope>NUCLEOTIDE SEQUENCE</scope>
    <source>
        <strain evidence="5">KCTC 42731</strain>
    </source>
</reference>
<dbReference type="Proteomes" id="UP000623842">
    <property type="component" value="Unassembled WGS sequence"/>
</dbReference>
<dbReference type="CDD" id="cd02012">
    <property type="entry name" value="TPP_TK"/>
    <property type="match status" value="1"/>
</dbReference>
<accession>A0A919BBC4</accession>
<evidence type="ECO:0000259" key="4">
    <source>
        <dbReference type="Pfam" id="PF00456"/>
    </source>
</evidence>
<dbReference type="Pfam" id="PF00456">
    <property type="entry name" value="Transketolase_N"/>
    <property type="match status" value="1"/>
</dbReference>
<feature type="domain" description="Transketolase N-terminal" evidence="4">
    <location>
        <begin position="11"/>
        <end position="259"/>
    </location>
</feature>
<gene>
    <name evidence="5" type="ORF">GCM10017161_04690</name>
</gene>
<dbReference type="EMBL" id="BNCK01000001">
    <property type="protein sequence ID" value="GHF80461.1"/>
    <property type="molecule type" value="Genomic_DNA"/>
</dbReference>
<reference evidence="5" key="2">
    <citation type="submission" date="2020-09" db="EMBL/GenBank/DDBJ databases">
        <authorList>
            <person name="Sun Q."/>
            <person name="Kim S."/>
        </authorList>
    </citation>
    <scope>NUCLEOTIDE SEQUENCE</scope>
    <source>
        <strain evidence="5">KCTC 42731</strain>
    </source>
</reference>
<dbReference type="AlphaFoldDB" id="A0A919BBC4"/>
<dbReference type="SUPFAM" id="SSF52518">
    <property type="entry name" value="Thiamin diphosphate-binding fold (THDP-binding)"/>
    <property type="match status" value="1"/>
</dbReference>
<protein>
    <submittedName>
        <fullName evidence="5">Transketolase</fullName>
    </submittedName>
</protein>
<organism evidence="5 6">
    <name type="scientific">Thalassotalea marina</name>
    <dbReference type="NCBI Taxonomy" id="1673741"/>
    <lineage>
        <taxon>Bacteria</taxon>
        <taxon>Pseudomonadati</taxon>
        <taxon>Pseudomonadota</taxon>
        <taxon>Gammaproteobacteria</taxon>
        <taxon>Alteromonadales</taxon>
        <taxon>Colwelliaceae</taxon>
        <taxon>Thalassotalea</taxon>
    </lineage>
</organism>
<keyword evidence="6" id="KW-1185">Reference proteome</keyword>
<dbReference type="InterPro" id="IPR029061">
    <property type="entry name" value="THDP-binding"/>
</dbReference>
<sequence length="270" mass="30052">MDNQLKNLRKEIRYKLVEVSHFTKTPHLGSCLSSVDLLITLYWRILNLYPDNPKHAERDYFLLGKGHAASALYTVLAYRGFFNIDKLMEHGKDNSAFEEHPGVNAPPGVEAVSGSLGHALSLATGMAKAAKIQDLGNTFYVLVGDGELNEGTIWEAAMFAPAHQLSNLVLVIDFNKLQGTGESCNIMQLEPLDEKFKSFGWFVKRVNGHCLTELEDAFNQCKLQQNKPSVVIADTIKGDGISFMEGDNNWHYRIPSQEELPIIADELGIS</sequence>
<comment type="similarity">
    <text evidence="2">Belongs to the transketolase family.</text>
</comment>
<dbReference type="PANTHER" id="PTHR47514">
    <property type="entry name" value="TRANSKETOLASE N-TERMINAL SECTION-RELATED"/>
    <property type="match status" value="1"/>
</dbReference>
<dbReference type="RefSeq" id="WP_229854490.1">
    <property type="nucleotide sequence ID" value="NZ_BNCK01000001.1"/>
</dbReference>